<reference evidence="1 2" key="1">
    <citation type="journal article" date="2021" name="Hortic Res">
        <title>High-quality reference genome and annotation aids understanding of berry development for evergreen blueberry (Vaccinium darrowii).</title>
        <authorList>
            <person name="Yu J."/>
            <person name="Hulse-Kemp A.M."/>
            <person name="Babiker E."/>
            <person name="Staton M."/>
        </authorList>
    </citation>
    <scope>NUCLEOTIDE SEQUENCE [LARGE SCALE GENOMIC DNA]</scope>
    <source>
        <strain evidence="2">cv. NJ 8807/NJ 8810</strain>
        <tissue evidence="1">Young leaf</tissue>
    </source>
</reference>
<organism evidence="1 2">
    <name type="scientific">Vaccinium darrowii</name>
    <dbReference type="NCBI Taxonomy" id="229202"/>
    <lineage>
        <taxon>Eukaryota</taxon>
        <taxon>Viridiplantae</taxon>
        <taxon>Streptophyta</taxon>
        <taxon>Embryophyta</taxon>
        <taxon>Tracheophyta</taxon>
        <taxon>Spermatophyta</taxon>
        <taxon>Magnoliopsida</taxon>
        <taxon>eudicotyledons</taxon>
        <taxon>Gunneridae</taxon>
        <taxon>Pentapetalae</taxon>
        <taxon>asterids</taxon>
        <taxon>Ericales</taxon>
        <taxon>Ericaceae</taxon>
        <taxon>Vaccinioideae</taxon>
        <taxon>Vaccinieae</taxon>
        <taxon>Vaccinium</taxon>
    </lineage>
</organism>
<evidence type="ECO:0000313" key="2">
    <source>
        <dbReference type="Proteomes" id="UP000828048"/>
    </source>
</evidence>
<gene>
    <name evidence="1" type="ORF">Vadar_012566</name>
</gene>
<dbReference type="Proteomes" id="UP000828048">
    <property type="component" value="Chromosome 1"/>
</dbReference>
<keyword evidence="2" id="KW-1185">Reference proteome</keyword>
<accession>A0ACB7XQI8</accession>
<name>A0ACB7XQI8_9ERIC</name>
<dbReference type="EMBL" id="CM037151">
    <property type="protein sequence ID" value="KAH7843099.1"/>
    <property type="molecule type" value="Genomic_DNA"/>
</dbReference>
<sequence>MGKLVKWIKSLFTGKKDKEKKPSKYTITESEIFTKKPSDYVSPAVILEENPVGWGSQRSSICSVPTTRMVDRAEVESWIDQKQALVAAATAKQGAVYWRGGTAVEEAAAVVIQSVFRSYLARKALRALKGLVKVQALVRGYLVRKRTKVTLWCIQSLMTAQDRARAQRIRMADESNFNYRIQSNPRRSVDSRSRHQSYHEINMGMDEPAKILEMDLGQPNRITTRRNSFSSNPQTAQKIGRFSTHSVPNHAYSKQEHRDLRSAPRSQSMRFDDYYFDAAQSSPRYTSQSEHPPYGQTHHQAVQNRAYSKQEHRDSSQQPSTLIGSVPRSRSMRYNDYNFDTDPAEITDSSSRKRDVPRTGKKEKPSVRDGTGGKNYMDPWFAKLARVSAAGRESDSDQSSITSLTNTGKGRSLPRYEKSSTTKSRADPTPALSVGMLLQYESLIFHQILPFSPPLSLAACRPERSLFCSIVAAAFRRSSVFGGFVLGSRIRTVAHRHQVFHARSSRLAGVGDPD</sequence>
<evidence type="ECO:0000313" key="1">
    <source>
        <dbReference type="EMBL" id="KAH7843099.1"/>
    </source>
</evidence>
<proteinExistence type="predicted"/>
<protein>
    <submittedName>
        <fullName evidence="1">Uncharacterized protein</fullName>
    </submittedName>
</protein>
<comment type="caution">
    <text evidence="1">The sequence shown here is derived from an EMBL/GenBank/DDBJ whole genome shotgun (WGS) entry which is preliminary data.</text>
</comment>